<comment type="caution">
    <text evidence="3">The sequence shown here is derived from an EMBL/GenBank/DDBJ whole genome shotgun (WGS) entry which is preliminary data.</text>
</comment>
<dbReference type="EMBL" id="JAAFYZ010000063">
    <property type="protein sequence ID" value="MBS2549087.1"/>
    <property type="molecule type" value="Genomic_DNA"/>
</dbReference>
<keyword evidence="4" id="KW-1185">Reference proteome</keyword>
<evidence type="ECO:0000313" key="3">
    <source>
        <dbReference type="EMBL" id="MBS2549087.1"/>
    </source>
</evidence>
<name>A0ABS5KSR0_9ACTN</name>
<dbReference type="Pfam" id="PF05016">
    <property type="entry name" value="ParE_toxin"/>
    <property type="match status" value="1"/>
</dbReference>
<gene>
    <name evidence="3" type="ORF">KGQ19_19670</name>
</gene>
<evidence type="ECO:0000313" key="4">
    <source>
        <dbReference type="Proteomes" id="UP000730482"/>
    </source>
</evidence>
<evidence type="ECO:0000256" key="2">
    <source>
        <dbReference type="ARBA" id="ARBA00022649"/>
    </source>
</evidence>
<dbReference type="PANTHER" id="PTHR35601:SF1">
    <property type="entry name" value="TOXIN RELE"/>
    <property type="match status" value="1"/>
</dbReference>
<dbReference type="Proteomes" id="UP000730482">
    <property type="component" value="Unassembled WGS sequence"/>
</dbReference>
<dbReference type="InterPro" id="IPR035093">
    <property type="entry name" value="RelE/ParE_toxin_dom_sf"/>
</dbReference>
<keyword evidence="2" id="KW-1277">Toxin-antitoxin system</keyword>
<dbReference type="InterPro" id="IPR007712">
    <property type="entry name" value="RelE/ParE_toxin"/>
</dbReference>
<dbReference type="RefSeq" id="WP_212010663.1">
    <property type="nucleotide sequence ID" value="NZ_JAAFYZ010000063.1"/>
</dbReference>
<dbReference type="SUPFAM" id="SSF143011">
    <property type="entry name" value="RelE-like"/>
    <property type="match status" value="1"/>
</dbReference>
<evidence type="ECO:0000256" key="1">
    <source>
        <dbReference type="ARBA" id="ARBA00006226"/>
    </source>
</evidence>
<reference evidence="3 4" key="1">
    <citation type="submission" date="2020-02" db="EMBL/GenBank/DDBJ databases">
        <title>Acidophilic actinobacteria isolated from forest soil.</title>
        <authorList>
            <person name="Golinska P."/>
        </authorList>
    </citation>
    <scope>NUCLEOTIDE SEQUENCE [LARGE SCALE GENOMIC DNA]</scope>
    <source>
        <strain evidence="3 4">NL8</strain>
    </source>
</reference>
<sequence length="93" mass="11049">MTYRISYRRSAKRDLDRLPLKAVEAAIAFIENVLAENPRRVGKPLGRSLEGRWSARRLDYRVIYEINDDTIVIDIVRIAHRADVYRPRQLQRR</sequence>
<accession>A0ABS5KSR0</accession>
<dbReference type="Gene3D" id="3.30.2310.20">
    <property type="entry name" value="RelE-like"/>
    <property type="match status" value="1"/>
</dbReference>
<organism evidence="3 4">
    <name type="scientific">Catenulispora pinistramenti</name>
    <dbReference type="NCBI Taxonomy" id="2705254"/>
    <lineage>
        <taxon>Bacteria</taxon>
        <taxon>Bacillati</taxon>
        <taxon>Actinomycetota</taxon>
        <taxon>Actinomycetes</taxon>
        <taxon>Catenulisporales</taxon>
        <taxon>Catenulisporaceae</taxon>
        <taxon>Catenulispora</taxon>
    </lineage>
</organism>
<dbReference type="PANTHER" id="PTHR35601">
    <property type="entry name" value="TOXIN RELE"/>
    <property type="match status" value="1"/>
</dbReference>
<protein>
    <submittedName>
        <fullName evidence="3">Type II toxin-antitoxin system RelE/ParE family toxin</fullName>
    </submittedName>
</protein>
<comment type="similarity">
    <text evidence="1">Belongs to the RelE toxin family.</text>
</comment>
<proteinExistence type="inferred from homology"/>